<feature type="transmembrane region" description="Helical" evidence="1">
    <location>
        <begin position="75"/>
        <end position="97"/>
    </location>
</feature>
<keyword evidence="1" id="KW-0812">Transmembrane</keyword>
<dbReference type="SMART" id="SM00014">
    <property type="entry name" value="acidPPc"/>
    <property type="match status" value="1"/>
</dbReference>
<dbReference type="EMBL" id="JACIED010000002">
    <property type="protein sequence ID" value="MBB4007915.1"/>
    <property type="molecule type" value="Genomic_DNA"/>
</dbReference>
<dbReference type="CDD" id="cd03392">
    <property type="entry name" value="PAP2_like_2"/>
    <property type="match status" value="1"/>
</dbReference>
<dbReference type="SUPFAM" id="SSF48317">
    <property type="entry name" value="Acid phosphatase/Vanadium-dependent haloperoxidase"/>
    <property type="match status" value="1"/>
</dbReference>
<evidence type="ECO:0000313" key="4">
    <source>
        <dbReference type="Proteomes" id="UP000544107"/>
    </source>
</evidence>
<name>A0A7W6HMC5_9HYPH</name>
<feature type="transmembrane region" description="Helical" evidence="1">
    <location>
        <begin position="104"/>
        <end position="125"/>
    </location>
</feature>
<dbReference type="PANTHER" id="PTHR14969">
    <property type="entry name" value="SPHINGOSINE-1-PHOSPHATE PHOSPHOHYDROLASE"/>
    <property type="match status" value="1"/>
</dbReference>
<accession>A0A7W6HMC5</accession>
<dbReference type="RefSeq" id="WP_234801677.1">
    <property type="nucleotide sequence ID" value="NZ_JACIED010000002.1"/>
</dbReference>
<keyword evidence="3" id="KW-0378">Hydrolase</keyword>
<feature type="transmembrane region" description="Helical" evidence="1">
    <location>
        <begin position="145"/>
        <end position="163"/>
    </location>
</feature>
<dbReference type="AlphaFoldDB" id="A0A7W6HMC5"/>
<dbReference type="Gene3D" id="1.20.144.10">
    <property type="entry name" value="Phosphatidic acid phosphatase type 2/haloperoxidase"/>
    <property type="match status" value="1"/>
</dbReference>
<dbReference type="Proteomes" id="UP000544107">
    <property type="component" value="Unassembled WGS sequence"/>
</dbReference>
<evidence type="ECO:0000313" key="3">
    <source>
        <dbReference type="EMBL" id="MBB4007915.1"/>
    </source>
</evidence>
<dbReference type="EC" id="3.6.1.27" evidence="3"/>
<feature type="transmembrane region" description="Helical" evidence="1">
    <location>
        <begin position="202"/>
        <end position="220"/>
    </location>
</feature>
<comment type="caution">
    <text evidence="3">The sequence shown here is derived from an EMBL/GenBank/DDBJ whole genome shotgun (WGS) entry which is preliminary data.</text>
</comment>
<reference evidence="3 4" key="1">
    <citation type="submission" date="2020-08" db="EMBL/GenBank/DDBJ databases">
        <title>Genomic Encyclopedia of Type Strains, Phase IV (KMG-IV): sequencing the most valuable type-strain genomes for metagenomic binning, comparative biology and taxonomic classification.</title>
        <authorList>
            <person name="Goeker M."/>
        </authorList>
    </citation>
    <scope>NUCLEOTIDE SEQUENCE [LARGE SCALE GENOMIC DNA]</scope>
    <source>
        <strain evidence="3 4">DSM 100021</strain>
    </source>
</reference>
<dbReference type="PANTHER" id="PTHR14969:SF13">
    <property type="entry name" value="AT30094P"/>
    <property type="match status" value="1"/>
</dbReference>
<feature type="domain" description="Phosphatidic acid phosphatase type 2/haloperoxidase" evidence="2">
    <location>
        <begin position="104"/>
        <end position="217"/>
    </location>
</feature>
<sequence>MALLPERLRNRIEPRLLASLTLLAGLFLLFATIADTVFDQESHAFDRAILLALRSPGDPGLTVGPGWLAGAIRDITSLGGFTVITLVTVLSVLYLLAARKIRNAVIITLAISLGALAETGLKLLFSRARPDVVPHLVDVQTMSFPSGHAMMSAITYLTLGSMLARAQPTWQLRAFTFGAGLFLTLLIGVSRVFLGVHWPTDIIAGWTVGGAWALCVWMIADTLNRRRKPLEPEQ</sequence>
<keyword evidence="1" id="KW-0472">Membrane</keyword>
<evidence type="ECO:0000256" key="1">
    <source>
        <dbReference type="SAM" id="Phobius"/>
    </source>
</evidence>
<keyword evidence="1" id="KW-1133">Transmembrane helix</keyword>
<protein>
    <submittedName>
        <fullName evidence="3">Undecaprenyl-diphosphatase</fullName>
        <ecNumber evidence="3">3.6.1.27</ecNumber>
    </submittedName>
</protein>
<dbReference type="InterPro" id="IPR036938">
    <property type="entry name" value="PAP2/HPO_sf"/>
</dbReference>
<proteinExistence type="predicted"/>
<gene>
    <name evidence="3" type="ORF">GGQ71_002178</name>
</gene>
<dbReference type="Pfam" id="PF01569">
    <property type="entry name" value="PAP2"/>
    <property type="match status" value="1"/>
</dbReference>
<dbReference type="GO" id="GO:0050380">
    <property type="term" value="F:undecaprenyl-diphosphatase activity"/>
    <property type="evidence" value="ECO:0007669"/>
    <property type="project" value="UniProtKB-EC"/>
</dbReference>
<organism evidence="3 4">
    <name type="scientific">Allorhizobium taibaishanense</name>
    <dbReference type="NCBI Taxonomy" id="887144"/>
    <lineage>
        <taxon>Bacteria</taxon>
        <taxon>Pseudomonadati</taxon>
        <taxon>Pseudomonadota</taxon>
        <taxon>Alphaproteobacteria</taxon>
        <taxon>Hyphomicrobiales</taxon>
        <taxon>Rhizobiaceae</taxon>
        <taxon>Rhizobium/Agrobacterium group</taxon>
        <taxon>Allorhizobium</taxon>
    </lineage>
</organism>
<evidence type="ECO:0000259" key="2">
    <source>
        <dbReference type="SMART" id="SM00014"/>
    </source>
</evidence>
<dbReference type="InterPro" id="IPR000326">
    <property type="entry name" value="PAP2/HPO"/>
</dbReference>
<feature type="transmembrane region" description="Helical" evidence="1">
    <location>
        <begin position="175"/>
        <end position="196"/>
    </location>
</feature>